<proteinExistence type="predicted"/>
<evidence type="ECO:0000313" key="1">
    <source>
        <dbReference type="EMBL" id="MCF6774232.1"/>
    </source>
</evidence>
<name>A0ABS9HK87_9CORY</name>
<dbReference type="InterPro" id="IPR048004">
    <property type="entry name" value="IS1249_transpos"/>
</dbReference>
<accession>A0ABS9HK87</accession>
<evidence type="ECO:0000313" key="2">
    <source>
        <dbReference type="Proteomes" id="UP001200604"/>
    </source>
</evidence>
<dbReference type="Proteomes" id="UP001200604">
    <property type="component" value="Unassembled WGS sequence"/>
</dbReference>
<dbReference type="GeneID" id="92726770"/>
<dbReference type="EMBL" id="JAKJKU010000003">
    <property type="protein sequence ID" value="MCF6774232.1"/>
    <property type="molecule type" value="Genomic_DNA"/>
</dbReference>
<gene>
    <name evidence="1" type="ORF">L3H44_07390</name>
</gene>
<keyword evidence="2" id="KW-1185">Reference proteome</keyword>
<sequence length="395" mass="45276">MTTNRPRCPVCTGPMKKNGTTTAGTPRWRCTNPHCGSSLSRRRTDKARTRDVRAFHTYVTGTTSLSDIARQHGVSRWTVTRRFRTFWLIDIPNQPDPDRIYDHIFIDGTYTQAGCLRIAASLDHVIAWHWAPTESTQAYTQLLASIAPPLCVVLDGGQGALSAIKHCWPETQIQRCLVHAQRVVRRYTTSRPRTDAGRTLYRLALTLTGIRTQEQAAQWIVHLHEFGQVYKKFLNQKTELPTERATLNRTWEWTHLRVRKAYNSLLNLVGNQGLFAYLDPPPQAIEPHRWVATTNSLEGGINTQLKRRTDAHRGRSGQHQRKMLEWWLYTHTHLPDDPLEIARQCTFGQDQLAKVTTLTYNENHADHHTGRPALYDKGIPTEYTHSIGIRKGPMR</sequence>
<dbReference type="RefSeq" id="WP_152646885.1">
    <property type="nucleotide sequence ID" value="NZ_JAGSOA010000001.1"/>
</dbReference>
<protein>
    <submittedName>
        <fullName evidence="1">IS1249 family transposase</fullName>
    </submittedName>
</protein>
<dbReference type="NCBIfam" id="NF033544">
    <property type="entry name" value="transpos_IS1249"/>
    <property type="match status" value="1"/>
</dbReference>
<comment type="caution">
    <text evidence="1">The sequence shown here is derived from an EMBL/GenBank/DDBJ whole genome shotgun (WGS) entry which is preliminary data.</text>
</comment>
<reference evidence="1 2" key="1">
    <citation type="submission" date="2022-01" db="EMBL/GenBank/DDBJ databases">
        <title>Identification and Characterization of Corynebacterium sp.</title>
        <authorList>
            <person name="Luo Q."/>
            <person name="Qu P."/>
            <person name="Chen Q."/>
        </authorList>
    </citation>
    <scope>NUCLEOTIDE SEQUENCE [LARGE SCALE GENOMIC DNA]</scope>
    <source>
        <strain evidence="1 2">MC-12</strain>
    </source>
</reference>
<organism evidence="1 2">
    <name type="scientific">Corynebacterium parakroppenstedtii</name>
    <dbReference type="NCBI Taxonomy" id="2828363"/>
    <lineage>
        <taxon>Bacteria</taxon>
        <taxon>Bacillati</taxon>
        <taxon>Actinomycetota</taxon>
        <taxon>Actinomycetes</taxon>
        <taxon>Mycobacteriales</taxon>
        <taxon>Corynebacteriaceae</taxon>
        <taxon>Corynebacterium</taxon>
    </lineage>
</organism>